<comment type="caution">
    <text evidence="1">The sequence shown here is derived from an EMBL/GenBank/DDBJ whole genome shotgun (WGS) entry which is preliminary data.</text>
</comment>
<accession>A0AAW5RKN1</accession>
<evidence type="ECO:0000313" key="1">
    <source>
        <dbReference type="EMBL" id="MCV3289305.1"/>
    </source>
</evidence>
<proteinExistence type="predicted"/>
<dbReference type="Proteomes" id="UP001208651">
    <property type="component" value="Unassembled WGS sequence"/>
</dbReference>
<dbReference type="RefSeq" id="WP_263685444.1">
    <property type="nucleotide sequence ID" value="NZ_JAJVCY010000024.1"/>
</dbReference>
<evidence type="ECO:0000313" key="2">
    <source>
        <dbReference type="Proteomes" id="UP001208651"/>
    </source>
</evidence>
<sequence>MKPNPSEAACLEHAFDITGAQIVQARELETLHQFVMRGCIRKYDSTEVQTVYVFSEEQAKSLVSDPQYIDLGL</sequence>
<reference evidence="1" key="1">
    <citation type="submission" date="2022-01" db="EMBL/GenBank/DDBJ databases">
        <title>Comparison of Fish pathogen Aeromonas spp.</title>
        <authorList>
            <person name="Dubey S."/>
            <person name="Sorum H."/>
            <person name="Munangandu H.M."/>
        </authorList>
    </citation>
    <scope>NUCLEOTIDE SEQUENCE</scope>
    <source>
        <strain evidence="1">SD/21-15</strain>
    </source>
</reference>
<protein>
    <submittedName>
        <fullName evidence="1">Uncharacterized protein</fullName>
    </submittedName>
</protein>
<dbReference type="AlphaFoldDB" id="A0AAW5RKN1"/>
<dbReference type="EMBL" id="JAJVCY010000024">
    <property type="protein sequence ID" value="MCV3289305.1"/>
    <property type="molecule type" value="Genomic_DNA"/>
</dbReference>
<feature type="non-terminal residue" evidence="1">
    <location>
        <position position="73"/>
    </location>
</feature>
<organism evidence="1 2">
    <name type="scientific">Aeromonas media</name>
    <dbReference type="NCBI Taxonomy" id="651"/>
    <lineage>
        <taxon>Bacteria</taxon>
        <taxon>Pseudomonadati</taxon>
        <taxon>Pseudomonadota</taxon>
        <taxon>Gammaproteobacteria</taxon>
        <taxon>Aeromonadales</taxon>
        <taxon>Aeromonadaceae</taxon>
        <taxon>Aeromonas</taxon>
    </lineage>
</organism>
<gene>
    <name evidence="1" type="ORF">LZT28_13760</name>
</gene>
<name>A0AAW5RKN1_AERME</name>